<accession>A0ABP1G011</accession>
<organism evidence="8 9">
    <name type="scientific">Coccomyxa viridis</name>
    <dbReference type="NCBI Taxonomy" id="1274662"/>
    <lineage>
        <taxon>Eukaryota</taxon>
        <taxon>Viridiplantae</taxon>
        <taxon>Chlorophyta</taxon>
        <taxon>core chlorophytes</taxon>
        <taxon>Trebouxiophyceae</taxon>
        <taxon>Trebouxiophyceae incertae sedis</taxon>
        <taxon>Coccomyxaceae</taxon>
        <taxon>Coccomyxa</taxon>
    </lineage>
</organism>
<proteinExistence type="inferred from homology"/>
<keyword evidence="9" id="KW-1185">Reference proteome</keyword>
<evidence type="ECO:0000256" key="2">
    <source>
        <dbReference type="ARBA" id="ARBA00005959"/>
    </source>
</evidence>
<comment type="pathway">
    <text evidence="1">Nucleotide-sugar biosynthesis; GDP-L-fucose biosynthesis via de novo pathway; GDP-L-fucose from GDP-alpha-D-mannose: step 2/2.</text>
</comment>
<dbReference type="InterPro" id="IPR001509">
    <property type="entry name" value="Epimerase_deHydtase"/>
</dbReference>
<sequence>MAPGRLIATEADPRPQSIVLVTGGTGLVGRALQEEVKGQGSRNETWVFVGSKECDLTSLEETRALFQRSKPVEFWRLNAQMQDNVMVLAQEFKVTKLVSCLSTCIFPDKTPYPIDETMIHLGPPHPSNEGYAYAKRMVDVQNRLYQKQYGCHFTSVIPTNIFGEHDNFNMEGGHVIPNLVHKCYLAQQNNTPFVVWGSGMPRRQFIYSRDMARLLTWVLREYKEVDPIILSVDEADEISIHEAALAVARALGFQGEVTFDRSKADGQYKKTASNAKLRGYLPAHQFTPFQEAIHSTCTWFKENYSKAKK</sequence>
<evidence type="ECO:0000259" key="7">
    <source>
        <dbReference type="Pfam" id="PF01370"/>
    </source>
</evidence>
<evidence type="ECO:0000313" key="9">
    <source>
        <dbReference type="Proteomes" id="UP001497392"/>
    </source>
</evidence>
<dbReference type="InterPro" id="IPR028614">
    <property type="entry name" value="GDP_fucose/colitose_synth"/>
</dbReference>
<dbReference type="EMBL" id="CAXHTA020000010">
    <property type="protein sequence ID" value="CAL5224085.1"/>
    <property type="molecule type" value="Genomic_DNA"/>
</dbReference>
<keyword evidence="5" id="KW-0560">Oxidoreductase</keyword>
<comment type="caution">
    <text evidence="8">The sequence shown here is derived from an EMBL/GenBank/DDBJ whole genome shotgun (WGS) entry which is preliminary data.</text>
</comment>
<dbReference type="PANTHER" id="PTHR43238">
    <property type="entry name" value="GDP-L-FUCOSE SYNTHASE"/>
    <property type="match status" value="1"/>
</dbReference>
<evidence type="ECO:0000256" key="4">
    <source>
        <dbReference type="ARBA" id="ARBA00022857"/>
    </source>
</evidence>
<name>A0ABP1G011_9CHLO</name>
<dbReference type="Proteomes" id="UP001497392">
    <property type="component" value="Unassembled WGS sequence"/>
</dbReference>
<dbReference type="SUPFAM" id="SSF51735">
    <property type="entry name" value="NAD(P)-binding Rossmann-fold domains"/>
    <property type="match status" value="1"/>
</dbReference>
<evidence type="ECO:0000256" key="1">
    <source>
        <dbReference type="ARBA" id="ARBA00004883"/>
    </source>
</evidence>
<evidence type="ECO:0000313" key="8">
    <source>
        <dbReference type="EMBL" id="CAL5224085.1"/>
    </source>
</evidence>
<evidence type="ECO:0000256" key="5">
    <source>
        <dbReference type="ARBA" id="ARBA00023002"/>
    </source>
</evidence>
<keyword evidence="6" id="KW-0413">Isomerase</keyword>
<gene>
    <name evidence="8" type="primary">g6711</name>
    <name evidence="8" type="ORF">VP750_LOCUS5744</name>
</gene>
<dbReference type="EC" id="1.1.1.271" evidence="3"/>
<evidence type="ECO:0000256" key="3">
    <source>
        <dbReference type="ARBA" id="ARBA00012371"/>
    </source>
</evidence>
<comment type="similarity">
    <text evidence="2">Belongs to the NAD(P)-dependent epimerase/dehydratase family. Fucose synthase subfamily.</text>
</comment>
<dbReference type="Gene3D" id="3.40.50.720">
    <property type="entry name" value="NAD(P)-binding Rossmann-like Domain"/>
    <property type="match status" value="2"/>
</dbReference>
<dbReference type="PANTHER" id="PTHR43238:SF1">
    <property type="entry name" value="GDP-L-FUCOSE SYNTHASE"/>
    <property type="match status" value="1"/>
</dbReference>
<dbReference type="CDD" id="cd05239">
    <property type="entry name" value="GDP_FS_SDR_e"/>
    <property type="match status" value="1"/>
</dbReference>
<dbReference type="Pfam" id="PF01370">
    <property type="entry name" value="Epimerase"/>
    <property type="match status" value="1"/>
</dbReference>
<keyword evidence="4" id="KW-0521">NADP</keyword>
<evidence type="ECO:0000256" key="6">
    <source>
        <dbReference type="ARBA" id="ARBA00023235"/>
    </source>
</evidence>
<reference evidence="8 9" key="1">
    <citation type="submission" date="2024-06" db="EMBL/GenBank/DDBJ databases">
        <authorList>
            <person name="Kraege A."/>
            <person name="Thomma B."/>
        </authorList>
    </citation>
    <scope>NUCLEOTIDE SEQUENCE [LARGE SCALE GENOMIC DNA]</scope>
</reference>
<dbReference type="Gene3D" id="3.90.25.10">
    <property type="entry name" value="UDP-galactose 4-epimerase, domain 1"/>
    <property type="match status" value="1"/>
</dbReference>
<dbReference type="InterPro" id="IPR036291">
    <property type="entry name" value="NAD(P)-bd_dom_sf"/>
</dbReference>
<feature type="domain" description="NAD-dependent epimerase/dehydratase" evidence="7">
    <location>
        <begin position="69"/>
        <end position="226"/>
    </location>
</feature>
<protein>
    <recommendedName>
        <fullName evidence="3">GDP-L-fucose synthase</fullName>
        <ecNumber evidence="3">1.1.1.271</ecNumber>
    </recommendedName>
</protein>